<evidence type="ECO:0000313" key="2">
    <source>
        <dbReference type="EMBL" id="KAF2175949.1"/>
    </source>
</evidence>
<accession>A0A6A6DCK9</accession>
<name>A0A6A6DCK9_9PEZI</name>
<sequence>MDEAREAVFNILGSGMFGCISILQWINGRGCVQYSQQWAAWFYLYPAMDQRQMKLQQLDRARSSDNVTE</sequence>
<keyword evidence="1" id="KW-0472">Membrane</keyword>
<protein>
    <submittedName>
        <fullName evidence="2">Uncharacterized protein</fullName>
    </submittedName>
</protein>
<evidence type="ECO:0000313" key="3">
    <source>
        <dbReference type="Proteomes" id="UP000800200"/>
    </source>
</evidence>
<keyword evidence="1" id="KW-1133">Transmembrane helix</keyword>
<keyword evidence="3" id="KW-1185">Reference proteome</keyword>
<organism evidence="2 3">
    <name type="scientific">Zopfia rhizophila CBS 207.26</name>
    <dbReference type="NCBI Taxonomy" id="1314779"/>
    <lineage>
        <taxon>Eukaryota</taxon>
        <taxon>Fungi</taxon>
        <taxon>Dikarya</taxon>
        <taxon>Ascomycota</taxon>
        <taxon>Pezizomycotina</taxon>
        <taxon>Dothideomycetes</taxon>
        <taxon>Dothideomycetes incertae sedis</taxon>
        <taxon>Zopfiaceae</taxon>
        <taxon>Zopfia</taxon>
    </lineage>
</organism>
<dbReference type="PROSITE" id="PS51257">
    <property type="entry name" value="PROKAR_LIPOPROTEIN"/>
    <property type="match status" value="1"/>
</dbReference>
<proteinExistence type="predicted"/>
<reference evidence="2" key="1">
    <citation type="journal article" date="2020" name="Stud. Mycol.">
        <title>101 Dothideomycetes genomes: a test case for predicting lifestyles and emergence of pathogens.</title>
        <authorList>
            <person name="Haridas S."/>
            <person name="Albert R."/>
            <person name="Binder M."/>
            <person name="Bloem J."/>
            <person name="Labutti K."/>
            <person name="Salamov A."/>
            <person name="Andreopoulos B."/>
            <person name="Baker S."/>
            <person name="Barry K."/>
            <person name="Bills G."/>
            <person name="Bluhm B."/>
            <person name="Cannon C."/>
            <person name="Castanera R."/>
            <person name="Culley D."/>
            <person name="Daum C."/>
            <person name="Ezra D."/>
            <person name="Gonzalez J."/>
            <person name="Henrissat B."/>
            <person name="Kuo A."/>
            <person name="Liang C."/>
            <person name="Lipzen A."/>
            <person name="Lutzoni F."/>
            <person name="Magnuson J."/>
            <person name="Mondo S."/>
            <person name="Nolan M."/>
            <person name="Ohm R."/>
            <person name="Pangilinan J."/>
            <person name="Park H.-J."/>
            <person name="Ramirez L."/>
            <person name="Alfaro M."/>
            <person name="Sun H."/>
            <person name="Tritt A."/>
            <person name="Yoshinaga Y."/>
            <person name="Zwiers L.-H."/>
            <person name="Turgeon B."/>
            <person name="Goodwin S."/>
            <person name="Spatafora J."/>
            <person name="Crous P."/>
            <person name="Grigoriev I."/>
        </authorList>
    </citation>
    <scope>NUCLEOTIDE SEQUENCE</scope>
    <source>
        <strain evidence="2">CBS 207.26</strain>
    </source>
</reference>
<keyword evidence="1" id="KW-0812">Transmembrane</keyword>
<dbReference type="Proteomes" id="UP000800200">
    <property type="component" value="Unassembled WGS sequence"/>
</dbReference>
<dbReference type="AlphaFoldDB" id="A0A6A6DCK9"/>
<evidence type="ECO:0000256" key="1">
    <source>
        <dbReference type="SAM" id="Phobius"/>
    </source>
</evidence>
<feature type="transmembrane region" description="Helical" evidence="1">
    <location>
        <begin position="7"/>
        <end position="26"/>
    </location>
</feature>
<dbReference type="EMBL" id="ML994719">
    <property type="protein sequence ID" value="KAF2175949.1"/>
    <property type="molecule type" value="Genomic_DNA"/>
</dbReference>
<gene>
    <name evidence="2" type="ORF">K469DRAFT_701272</name>
</gene>